<dbReference type="InterPro" id="IPR002789">
    <property type="entry name" value="HerA_central"/>
</dbReference>
<evidence type="ECO:0000313" key="3">
    <source>
        <dbReference type="Proteomes" id="UP000050544"/>
    </source>
</evidence>
<dbReference type="SUPFAM" id="SSF52540">
    <property type="entry name" value="P-loop containing nucleoside triphosphate hydrolases"/>
    <property type="match status" value="1"/>
</dbReference>
<dbReference type="InterPro" id="IPR008571">
    <property type="entry name" value="HerA-like"/>
</dbReference>
<accession>A0A0P6Y1V1</accession>
<dbReference type="EMBL" id="LGKO01000004">
    <property type="protein sequence ID" value="KPL83072.1"/>
    <property type="molecule type" value="Genomic_DNA"/>
</dbReference>
<evidence type="ECO:0000259" key="1">
    <source>
        <dbReference type="SMART" id="SM00382"/>
    </source>
</evidence>
<protein>
    <submittedName>
        <fullName evidence="2">ATPase</fullName>
    </submittedName>
</protein>
<dbReference type="PANTHER" id="PTHR42957">
    <property type="entry name" value="HELICASE MJ1565-RELATED"/>
    <property type="match status" value="1"/>
</dbReference>
<feature type="domain" description="AAA+ ATPase" evidence="1">
    <location>
        <begin position="177"/>
        <end position="526"/>
    </location>
</feature>
<dbReference type="PANTHER" id="PTHR42957:SF1">
    <property type="entry name" value="HELICASE MJ1565-RELATED"/>
    <property type="match status" value="1"/>
</dbReference>
<dbReference type="Pfam" id="PF01935">
    <property type="entry name" value="DUF87"/>
    <property type="match status" value="1"/>
</dbReference>
<gene>
    <name evidence="2" type="ORF">SE15_07225</name>
</gene>
<dbReference type="SMART" id="SM00382">
    <property type="entry name" value="AAA"/>
    <property type="match status" value="1"/>
</dbReference>
<comment type="caution">
    <text evidence="2">The sequence shown here is derived from an EMBL/GenBank/DDBJ whole genome shotgun (WGS) entry which is preliminary data.</text>
</comment>
<reference evidence="2 3" key="1">
    <citation type="submission" date="2015-07" db="EMBL/GenBank/DDBJ databases">
        <title>Whole genome sequence of Thermanaerothrix daxensis DSM 23592.</title>
        <authorList>
            <person name="Hemp J."/>
            <person name="Ward L.M."/>
            <person name="Pace L.A."/>
            <person name="Fischer W.W."/>
        </authorList>
    </citation>
    <scope>NUCLEOTIDE SEQUENCE [LARGE SCALE GENOMIC DNA]</scope>
    <source>
        <strain evidence="2 3">GNS-1</strain>
    </source>
</reference>
<dbReference type="InterPro" id="IPR027417">
    <property type="entry name" value="P-loop_NTPase"/>
</dbReference>
<dbReference type="RefSeq" id="WP_054521447.1">
    <property type="nucleotide sequence ID" value="NZ_LGKO01000004.1"/>
</dbReference>
<evidence type="ECO:0000313" key="2">
    <source>
        <dbReference type="EMBL" id="KPL83072.1"/>
    </source>
</evidence>
<name>A0A0P6Y1V1_9CHLR</name>
<dbReference type="Gene3D" id="3.40.50.300">
    <property type="entry name" value="P-loop containing nucleotide triphosphate hydrolases"/>
    <property type="match status" value="2"/>
</dbReference>
<dbReference type="AlphaFoldDB" id="A0A0P6Y1V1"/>
<dbReference type="STRING" id="869279.SE15_07225"/>
<organism evidence="2 3">
    <name type="scientific">Thermanaerothrix daxensis</name>
    <dbReference type="NCBI Taxonomy" id="869279"/>
    <lineage>
        <taxon>Bacteria</taxon>
        <taxon>Bacillati</taxon>
        <taxon>Chloroflexota</taxon>
        <taxon>Anaerolineae</taxon>
        <taxon>Anaerolineales</taxon>
        <taxon>Anaerolineaceae</taxon>
        <taxon>Thermanaerothrix</taxon>
    </lineage>
</organism>
<keyword evidence="3" id="KW-1185">Reference proteome</keyword>
<proteinExistence type="predicted"/>
<dbReference type="PATRIC" id="fig|869279.4.peg.2177"/>
<sequence>MQKSLDQLIDKTERIGVIGSPSSTSEMALDILASAVNKKLVGELALFRYHQDGLSHYALGQITEVKLRNVWHEDPTMRSLIRQRGRVDAVSERQDTHLGEMTISAVFSSGSNGYRPSILGTVPATGTPIHLVNDDVLSELLSPYRDQLFYLGHVYGSKPLLPLWFKHFDTGPRGAGEAYHLGIFGKTGSGKSVLAKMILLAYARYPEMAILVIDPQGEFAKEIRGEAVLGGFQLPMRDVLNRLKKPVQVLGVRNLVLDRWNLFEHILLESGFFQRLGVKAVDNQRQATEVISEQLQKDSVRLADLHRRENFDKVWKYLQEERILVRFYASKDARERVHQQMADTNQNDLYQTVWLPVTQLFREDRPGAKRVERLLASLFDLAQAQRPLIVIDLSVEQMSQTSHSSIESLPLFGGDRSQSQGNALFWNDMIQALVIKRLLEGVRTAAEYAYIKNRSLNTLVLMDEAHRLAPREDPENEEKRAVRGMLIDAARTTRKYGVGWMFISQTLSSLHREILEQLRIFFFGFGLGMGAEFKALSELVGGRSKALDLYQLFRDPHSSFDIASREYSFMTIGPVSPLSFAGTPLFFNAFNTVEEFLDTNKLGQ</sequence>
<dbReference type="Proteomes" id="UP000050544">
    <property type="component" value="Unassembled WGS sequence"/>
</dbReference>
<dbReference type="InterPro" id="IPR003593">
    <property type="entry name" value="AAA+_ATPase"/>
</dbReference>